<sequence length="482" mass="49462">MKKHYFLVALTGLALGLPASAARAQMTLAGPVTFYIGAGGLVTMPSYLTVGTGATLTNDGQLDLGGDLTNNGTVTAPAAPAALLRAVGTTAQSVNGTATVALQNLTVNNPAGVALSTNANVAGTLTLTSGLVSIASGTPLVLLPTAPDPVETTGARLVGPVSMAARAVNGTAFGPFLGLSMPAGPSVGTLTLTRVTGPTAVTTVGGNSSTAVYWEMATTASGNRQLNFSWLAALDNGRNMTQATPWRSASPFTTWVLAAGPSANVTGGDPRTYAPPGAAAEPVAGRFTFSDPSAPLPVQLTAFEARRQGADARLDWNTASEKNSAYFDVERSRDGVAFERAGRVAALGSSTAAHDYQFTDAKVAQYGVPTLYYRLHQVDKDGTGSYSAVRPVAVESATALLVTAWPNPSAGAGPHIRVEQPFEGPLTATLTDATGRRLAEYTTSRRVSEDLFATETAALASGVYLLRVTTAGTSQVLKLVRE</sequence>
<protein>
    <submittedName>
        <fullName evidence="2">T9SS type A sorting domain-containing protein</fullName>
    </submittedName>
</protein>
<evidence type="ECO:0000313" key="3">
    <source>
        <dbReference type="Proteomes" id="UP000618931"/>
    </source>
</evidence>
<evidence type="ECO:0000313" key="2">
    <source>
        <dbReference type="EMBL" id="MBF9220244.1"/>
    </source>
</evidence>
<keyword evidence="1" id="KW-0732">Signal</keyword>
<gene>
    <name evidence="2" type="ORF">I2H31_03920</name>
</gene>
<reference evidence="2 3" key="1">
    <citation type="submission" date="2020-11" db="EMBL/GenBank/DDBJ databases">
        <authorList>
            <person name="Kim M.K."/>
        </authorList>
    </citation>
    <scope>NUCLEOTIDE SEQUENCE [LARGE SCALE GENOMIC DNA]</scope>
    <source>
        <strain evidence="2 3">BT662</strain>
    </source>
</reference>
<dbReference type="RefSeq" id="WP_196291680.1">
    <property type="nucleotide sequence ID" value="NZ_JADQDM010000001.1"/>
</dbReference>
<dbReference type="EMBL" id="JADQDM010000001">
    <property type="protein sequence ID" value="MBF9220244.1"/>
    <property type="molecule type" value="Genomic_DNA"/>
</dbReference>
<dbReference type="InterPro" id="IPR013783">
    <property type="entry name" value="Ig-like_fold"/>
</dbReference>
<dbReference type="Gene3D" id="2.60.40.10">
    <property type="entry name" value="Immunoglobulins"/>
    <property type="match status" value="1"/>
</dbReference>
<keyword evidence="3" id="KW-1185">Reference proteome</keyword>
<accession>A0ABS0I0Z8</accession>
<organism evidence="2 3">
    <name type="scientific">Hymenobacter ruricola</name>
    <dbReference type="NCBI Taxonomy" id="2791023"/>
    <lineage>
        <taxon>Bacteria</taxon>
        <taxon>Pseudomonadati</taxon>
        <taxon>Bacteroidota</taxon>
        <taxon>Cytophagia</taxon>
        <taxon>Cytophagales</taxon>
        <taxon>Hymenobacteraceae</taxon>
        <taxon>Hymenobacter</taxon>
    </lineage>
</organism>
<evidence type="ECO:0000256" key="1">
    <source>
        <dbReference type="SAM" id="SignalP"/>
    </source>
</evidence>
<comment type="caution">
    <text evidence="2">The sequence shown here is derived from an EMBL/GenBank/DDBJ whole genome shotgun (WGS) entry which is preliminary data.</text>
</comment>
<dbReference type="Proteomes" id="UP000618931">
    <property type="component" value="Unassembled WGS sequence"/>
</dbReference>
<dbReference type="InterPro" id="IPR026444">
    <property type="entry name" value="Secre_tail"/>
</dbReference>
<proteinExistence type="predicted"/>
<dbReference type="NCBIfam" id="TIGR04183">
    <property type="entry name" value="Por_Secre_tail"/>
    <property type="match status" value="1"/>
</dbReference>
<name>A0ABS0I0Z8_9BACT</name>
<feature type="signal peptide" evidence="1">
    <location>
        <begin position="1"/>
        <end position="24"/>
    </location>
</feature>
<feature type="chain" id="PRO_5045086879" evidence="1">
    <location>
        <begin position="25"/>
        <end position="482"/>
    </location>
</feature>